<proteinExistence type="predicted"/>
<dbReference type="Pfam" id="PF14811">
    <property type="entry name" value="TPD"/>
    <property type="match status" value="1"/>
</dbReference>
<evidence type="ECO:0000256" key="4">
    <source>
        <dbReference type="ARBA" id="ARBA00023242"/>
    </source>
</evidence>
<dbReference type="PANTHER" id="PTHR31661">
    <property type="entry name" value="SIMILAR TO CDNA SEQUENCE BC052040"/>
    <property type="match status" value="1"/>
</dbReference>
<evidence type="ECO:0000256" key="1">
    <source>
        <dbReference type="ARBA" id="ARBA00004123"/>
    </source>
</evidence>
<organism evidence="6 7">
    <name type="scientific">Phytophthora lilii</name>
    <dbReference type="NCBI Taxonomy" id="2077276"/>
    <lineage>
        <taxon>Eukaryota</taxon>
        <taxon>Sar</taxon>
        <taxon>Stramenopiles</taxon>
        <taxon>Oomycota</taxon>
        <taxon>Peronosporomycetes</taxon>
        <taxon>Peronosporales</taxon>
        <taxon>Peronosporaceae</taxon>
        <taxon>Phytophthora</taxon>
    </lineage>
</organism>
<keyword evidence="7" id="KW-1185">Reference proteome</keyword>
<protein>
    <recommendedName>
        <fullName evidence="5">CDAN1-interacting nuclease 1</fullName>
    </recommendedName>
</protein>
<comment type="subcellular location">
    <subcellularLocation>
        <location evidence="2">Cytoplasm</location>
    </subcellularLocation>
    <subcellularLocation>
        <location evidence="1">Nucleus</location>
    </subcellularLocation>
</comment>
<keyword evidence="4" id="KW-0539">Nucleus</keyword>
<evidence type="ECO:0000313" key="7">
    <source>
        <dbReference type="Proteomes" id="UP001165083"/>
    </source>
</evidence>
<dbReference type="GO" id="GO:0005634">
    <property type="term" value="C:nucleus"/>
    <property type="evidence" value="ECO:0007669"/>
    <property type="project" value="UniProtKB-SubCell"/>
</dbReference>
<sequence length="120" mass="13496">MRARLVKIAWTLDVTCSHSVFVLLQLQGYVNRYGPGMVIYWFGHVAHLSSDSDIFITDSFPPEITLPGAFDPLASVTKLKEGDKLTLQPAKIQTEFDDDWNPITTCELEENSSSEDLFSQ</sequence>
<evidence type="ECO:0000256" key="2">
    <source>
        <dbReference type="ARBA" id="ARBA00004496"/>
    </source>
</evidence>
<evidence type="ECO:0000256" key="3">
    <source>
        <dbReference type="ARBA" id="ARBA00022490"/>
    </source>
</evidence>
<evidence type="ECO:0000313" key="6">
    <source>
        <dbReference type="EMBL" id="GMF19447.1"/>
    </source>
</evidence>
<dbReference type="EMBL" id="BSXW01000344">
    <property type="protein sequence ID" value="GMF19447.1"/>
    <property type="molecule type" value="Genomic_DNA"/>
</dbReference>
<evidence type="ECO:0000256" key="5">
    <source>
        <dbReference type="ARBA" id="ARBA00023480"/>
    </source>
</evidence>
<dbReference type="Proteomes" id="UP001165083">
    <property type="component" value="Unassembled WGS sequence"/>
</dbReference>
<reference evidence="6" key="1">
    <citation type="submission" date="2023-04" db="EMBL/GenBank/DDBJ databases">
        <title>Phytophthora lilii NBRC 32176.</title>
        <authorList>
            <person name="Ichikawa N."/>
            <person name="Sato H."/>
            <person name="Tonouchi N."/>
        </authorList>
    </citation>
    <scope>NUCLEOTIDE SEQUENCE</scope>
    <source>
        <strain evidence="6">NBRC 32176</strain>
    </source>
</reference>
<name>A0A9W6WVP3_9STRA</name>
<dbReference type="AlphaFoldDB" id="A0A9W6WVP3"/>
<keyword evidence="3" id="KW-0963">Cytoplasm</keyword>
<dbReference type="OrthoDB" id="1272at2759"/>
<dbReference type="PANTHER" id="PTHR31661:SF1">
    <property type="entry name" value="CDAN1-INTERACTING NUCLEASE 1"/>
    <property type="match status" value="1"/>
</dbReference>
<comment type="caution">
    <text evidence="6">The sequence shown here is derived from an EMBL/GenBank/DDBJ whole genome shotgun (WGS) entry which is preliminary data.</text>
</comment>
<gene>
    <name evidence="6" type="ORF">Plil01_000742800</name>
</gene>
<accession>A0A9W6WVP3</accession>
<dbReference type="GO" id="GO:0005737">
    <property type="term" value="C:cytoplasm"/>
    <property type="evidence" value="ECO:0007669"/>
    <property type="project" value="UniProtKB-SubCell"/>
</dbReference>
<dbReference type="InterPro" id="IPR029404">
    <property type="entry name" value="CDIN1"/>
</dbReference>